<dbReference type="AlphaFoldDB" id="A0A1E8Q0Y9"/>
<evidence type="ECO:0000313" key="3">
    <source>
        <dbReference type="Proteomes" id="UP000178953"/>
    </source>
</evidence>
<feature type="region of interest" description="Disordered" evidence="1">
    <location>
        <begin position="89"/>
        <end position="127"/>
    </location>
</feature>
<keyword evidence="3" id="KW-1185">Reference proteome</keyword>
<evidence type="ECO:0008006" key="4">
    <source>
        <dbReference type="Google" id="ProtNLM"/>
    </source>
</evidence>
<name>A0A1E8Q0Y9_9MYCO</name>
<dbReference type="RefSeq" id="WP_070354568.1">
    <property type="nucleotide sequence ID" value="NZ_CP043474.1"/>
</dbReference>
<comment type="caution">
    <text evidence="2">The sequence shown here is derived from an EMBL/GenBank/DDBJ whole genome shotgun (WGS) entry which is preliminary data.</text>
</comment>
<evidence type="ECO:0000313" key="2">
    <source>
        <dbReference type="EMBL" id="OFJ52205.1"/>
    </source>
</evidence>
<evidence type="ECO:0000256" key="1">
    <source>
        <dbReference type="SAM" id="MobiDB-lite"/>
    </source>
</evidence>
<accession>A0A1E8Q0Y9</accession>
<dbReference type="Proteomes" id="UP000178953">
    <property type="component" value="Unassembled WGS sequence"/>
</dbReference>
<dbReference type="OrthoDB" id="4475557at2"/>
<proteinExistence type="predicted"/>
<gene>
    <name evidence="2" type="ORF">BEL07_18695</name>
</gene>
<organism evidence="2 3">
    <name type="scientific">Mycolicibacterium grossiae</name>
    <dbReference type="NCBI Taxonomy" id="1552759"/>
    <lineage>
        <taxon>Bacteria</taxon>
        <taxon>Bacillati</taxon>
        <taxon>Actinomycetota</taxon>
        <taxon>Actinomycetes</taxon>
        <taxon>Mycobacteriales</taxon>
        <taxon>Mycobacteriaceae</taxon>
        <taxon>Mycolicibacterium</taxon>
    </lineage>
</organism>
<reference evidence="2 3" key="1">
    <citation type="submission" date="2016-09" db="EMBL/GenBank/DDBJ databases">
        <title>genome sequence of Mycobacterium sp. 739 SCH.</title>
        <authorList>
            <person name="Greninger A.L."/>
            <person name="Qin X."/>
            <person name="Jerome K."/>
            <person name="Vora S."/>
            <person name="Quinn K."/>
        </authorList>
    </citation>
    <scope>NUCLEOTIDE SEQUENCE [LARGE SCALE GENOMIC DNA]</scope>
    <source>
        <strain evidence="2 3">SCH</strain>
    </source>
</reference>
<protein>
    <recommendedName>
        <fullName evidence="4">Flagellar hook-length control protein</fullName>
    </recommendedName>
</protein>
<dbReference type="EMBL" id="MCHX01000045">
    <property type="protein sequence ID" value="OFJ52205.1"/>
    <property type="molecule type" value="Genomic_DNA"/>
</dbReference>
<sequence length="156" mass="16302">MTTSGPEAGHVTDAGVVEAAYAVLGELTDGTLSGPAVERRAAEVCRATFGVVGPGPADPLWSLHTDVARQFLGAGGLSAAELTEWLAVQRHRETGETGTAPPPTEDDASADRDADAADGDPFADVPDDVLAEAETAALAVIDRYRHQQREDHTNDR</sequence>